<sequence length="232" mass="26758">MPSSFHTWGIKCPLVWSEQRPHTSVSLERLHKLCWSIIVWDVEPKSMGDSSWHTFTKTERVSTNKICTFSEGVIKGIEEQGSGWTQKVFNMLLECIDRFSRWIIGNKAVIINGEDVLLLGHHVAEAATRGVLEGDARGPWTQKLVDVIAVVELIVKARRNLDGFGGVTILNNDQMVRLKEWPPHLKKVKVPYGGDHNVKLIFQWRWWCHRSISHCNYKVKVSHRVSKREREK</sequence>
<proteinExistence type="evidence at transcript level"/>
<reference evidence="1" key="1">
    <citation type="submission" date="2009-08" db="EMBL/GenBank/DDBJ databases">
        <authorList>
            <person name="Cheung F."/>
            <person name="Xiao Y."/>
            <person name="Chan A."/>
            <person name="Moskal W."/>
            <person name="Town C.D."/>
        </authorList>
    </citation>
    <scope>NUCLEOTIDE SEQUENCE</scope>
</reference>
<dbReference type="EMBL" id="BT094362">
    <property type="protein sequence ID" value="ACU18685.1"/>
    <property type="molecule type" value="mRNA"/>
</dbReference>
<evidence type="ECO:0000313" key="1">
    <source>
        <dbReference type="EMBL" id="ACU18685.1"/>
    </source>
</evidence>
<accession>C6TA33</accession>
<feature type="non-terminal residue" evidence="1">
    <location>
        <position position="232"/>
    </location>
</feature>
<name>C6TA33_SOYBN</name>
<protein>
    <submittedName>
        <fullName evidence="1">Uncharacterized protein</fullName>
    </submittedName>
</protein>
<dbReference type="AlphaFoldDB" id="C6TA33"/>
<organism evidence="1">
    <name type="scientific">Glycine max</name>
    <name type="common">Soybean</name>
    <name type="synonym">Glycine hispida</name>
    <dbReference type="NCBI Taxonomy" id="3847"/>
    <lineage>
        <taxon>Eukaryota</taxon>
        <taxon>Viridiplantae</taxon>
        <taxon>Streptophyta</taxon>
        <taxon>Embryophyta</taxon>
        <taxon>Tracheophyta</taxon>
        <taxon>Spermatophyta</taxon>
        <taxon>Magnoliopsida</taxon>
        <taxon>eudicotyledons</taxon>
        <taxon>Gunneridae</taxon>
        <taxon>Pentapetalae</taxon>
        <taxon>rosids</taxon>
        <taxon>fabids</taxon>
        <taxon>Fabales</taxon>
        <taxon>Fabaceae</taxon>
        <taxon>Papilionoideae</taxon>
        <taxon>50 kb inversion clade</taxon>
        <taxon>NPAAA clade</taxon>
        <taxon>indigoferoid/millettioid clade</taxon>
        <taxon>Phaseoleae</taxon>
        <taxon>Glycine</taxon>
        <taxon>Glycine subgen. Soja</taxon>
    </lineage>
</organism>